<keyword evidence="3" id="KW-1185">Reference proteome</keyword>
<dbReference type="Proteomes" id="UP000825729">
    <property type="component" value="Unassembled WGS sequence"/>
</dbReference>
<protein>
    <recommendedName>
        <fullName evidence="1">DUF659 domain-containing protein</fullName>
    </recommendedName>
</protein>
<accession>A0AAV7ET18</accession>
<evidence type="ECO:0000313" key="2">
    <source>
        <dbReference type="EMBL" id="KAG9450408.1"/>
    </source>
</evidence>
<feature type="domain" description="DUF659" evidence="1">
    <location>
        <begin position="91"/>
        <end position="178"/>
    </location>
</feature>
<dbReference type="AlphaFoldDB" id="A0AAV7ET18"/>
<dbReference type="SUPFAM" id="SSF53098">
    <property type="entry name" value="Ribonuclease H-like"/>
    <property type="match status" value="1"/>
</dbReference>
<dbReference type="EMBL" id="JAINDJ010000004">
    <property type="protein sequence ID" value="KAG9450408.1"/>
    <property type="molecule type" value="Genomic_DNA"/>
</dbReference>
<dbReference type="PANTHER" id="PTHR32166:SF74">
    <property type="entry name" value="OS05G0256350 PROTEIN"/>
    <property type="match status" value="1"/>
</dbReference>
<name>A0AAV7ET18_ARIFI</name>
<sequence length="360" mass="40868">MRADHVHLGYLHQLAQRALEGGSRSSRICSSVGSKSIPQLERQPTLDPYLTSAFHRKPKHKTLTHVWKSRIVKNFYQMVVMYFYYTPTARSKGTVFLKSVDASGVMKDSQYLFKLMDEVGPQYIVHIVTNNASNYKSIGKMIQAKYKSIYRSPCVAHCMDLVIKDICKLKGPRQAITFASKTTKFIYNHGQMLELIRGGDLRTLFASNEWTSIHSRFPSRDLKRKGKDVESLVFDDNFWKKVDKAILLMSPLVKVLKFIDELSVKELSVEVLSVKELSVKELSVEVLSVKELSVKELSVKELSVKELSVKEPSVEVLSVKELSVKELSVKELSVKELTVEHLSVKELSVKELSVKALSVK</sequence>
<dbReference type="PANTHER" id="PTHR32166">
    <property type="entry name" value="OSJNBA0013A04.12 PROTEIN"/>
    <property type="match status" value="1"/>
</dbReference>
<gene>
    <name evidence="2" type="ORF">H6P81_010373</name>
</gene>
<proteinExistence type="predicted"/>
<dbReference type="InterPro" id="IPR007021">
    <property type="entry name" value="DUF659"/>
</dbReference>
<dbReference type="InterPro" id="IPR012337">
    <property type="entry name" value="RNaseH-like_sf"/>
</dbReference>
<comment type="caution">
    <text evidence="2">The sequence shown here is derived from an EMBL/GenBank/DDBJ whole genome shotgun (WGS) entry which is preliminary data.</text>
</comment>
<reference evidence="2 3" key="1">
    <citation type="submission" date="2021-07" db="EMBL/GenBank/DDBJ databases">
        <title>The Aristolochia fimbriata genome: insights into angiosperm evolution, floral development and chemical biosynthesis.</title>
        <authorList>
            <person name="Jiao Y."/>
        </authorList>
    </citation>
    <scope>NUCLEOTIDE SEQUENCE [LARGE SCALE GENOMIC DNA]</scope>
    <source>
        <strain evidence="2">IBCAS-2021</strain>
        <tissue evidence="2">Leaf</tissue>
    </source>
</reference>
<organism evidence="2 3">
    <name type="scientific">Aristolochia fimbriata</name>
    <name type="common">White veined hardy Dutchman's pipe vine</name>
    <dbReference type="NCBI Taxonomy" id="158543"/>
    <lineage>
        <taxon>Eukaryota</taxon>
        <taxon>Viridiplantae</taxon>
        <taxon>Streptophyta</taxon>
        <taxon>Embryophyta</taxon>
        <taxon>Tracheophyta</taxon>
        <taxon>Spermatophyta</taxon>
        <taxon>Magnoliopsida</taxon>
        <taxon>Magnoliidae</taxon>
        <taxon>Piperales</taxon>
        <taxon>Aristolochiaceae</taxon>
        <taxon>Aristolochia</taxon>
    </lineage>
</organism>
<evidence type="ECO:0000313" key="3">
    <source>
        <dbReference type="Proteomes" id="UP000825729"/>
    </source>
</evidence>
<evidence type="ECO:0000259" key="1">
    <source>
        <dbReference type="Pfam" id="PF04937"/>
    </source>
</evidence>
<dbReference type="Pfam" id="PF04937">
    <property type="entry name" value="DUF659"/>
    <property type="match status" value="1"/>
</dbReference>